<dbReference type="Gene3D" id="1.10.472.10">
    <property type="entry name" value="Cyclin-like"/>
    <property type="match status" value="2"/>
</dbReference>
<accession>A0A8S9KSN1</accession>
<dbReference type="InterPro" id="IPR043198">
    <property type="entry name" value="Cyclin/Ssn8"/>
</dbReference>
<protein>
    <submittedName>
        <fullName evidence="4">Uncharacterized protein</fullName>
    </submittedName>
</protein>
<evidence type="ECO:0000256" key="3">
    <source>
        <dbReference type="SAM" id="Phobius"/>
    </source>
</evidence>
<dbReference type="Proteomes" id="UP000712281">
    <property type="component" value="Unassembled WGS sequence"/>
</dbReference>
<dbReference type="SUPFAM" id="SSF47954">
    <property type="entry name" value="Cyclin-like"/>
    <property type="match status" value="1"/>
</dbReference>
<dbReference type="AlphaFoldDB" id="A0A8S9KSN1"/>
<gene>
    <name evidence="4" type="ORF">F2Q68_00012001</name>
</gene>
<proteinExistence type="predicted"/>
<dbReference type="GO" id="GO:0006357">
    <property type="term" value="P:regulation of transcription by RNA polymerase II"/>
    <property type="evidence" value="ECO:0007669"/>
    <property type="project" value="InterPro"/>
</dbReference>
<evidence type="ECO:0000256" key="2">
    <source>
        <dbReference type="ARBA" id="ARBA00023306"/>
    </source>
</evidence>
<keyword evidence="1" id="KW-0132">Cell division</keyword>
<comment type="caution">
    <text evidence="4">The sequence shown here is derived from an EMBL/GenBank/DDBJ whole genome shotgun (WGS) entry which is preliminary data.</text>
</comment>
<feature type="transmembrane region" description="Helical" evidence="3">
    <location>
        <begin position="45"/>
        <end position="65"/>
    </location>
</feature>
<dbReference type="InterPro" id="IPR036915">
    <property type="entry name" value="Cyclin-like_sf"/>
</dbReference>
<dbReference type="GO" id="GO:0051301">
    <property type="term" value="P:cell division"/>
    <property type="evidence" value="ECO:0007669"/>
    <property type="project" value="UniProtKB-KW"/>
</dbReference>
<evidence type="ECO:0000256" key="1">
    <source>
        <dbReference type="ARBA" id="ARBA00022618"/>
    </source>
</evidence>
<keyword evidence="3" id="KW-0472">Membrane</keyword>
<dbReference type="PANTHER" id="PTHR10026">
    <property type="entry name" value="CYCLIN"/>
    <property type="match status" value="1"/>
</dbReference>
<organism evidence="4 5">
    <name type="scientific">Brassica cretica</name>
    <name type="common">Mustard</name>
    <dbReference type="NCBI Taxonomy" id="69181"/>
    <lineage>
        <taxon>Eukaryota</taxon>
        <taxon>Viridiplantae</taxon>
        <taxon>Streptophyta</taxon>
        <taxon>Embryophyta</taxon>
        <taxon>Tracheophyta</taxon>
        <taxon>Spermatophyta</taxon>
        <taxon>Magnoliopsida</taxon>
        <taxon>eudicotyledons</taxon>
        <taxon>Gunneridae</taxon>
        <taxon>Pentapetalae</taxon>
        <taxon>rosids</taxon>
        <taxon>malvids</taxon>
        <taxon>Brassicales</taxon>
        <taxon>Brassicaceae</taxon>
        <taxon>Brassiceae</taxon>
        <taxon>Brassica</taxon>
    </lineage>
</organism>
<keyword evidence="3" id="KW-0812">Transmembrane</keyword>
<sequence length="136" mass="16137">MEMKILEALNFYLVVFHPYRSLPEILDSMTQGSCQRHLQGWTSSFILIHPPYLITLACIYIASVYKEKDIRTWFEELSVDMNIVKNSRLQQTCYKIRVFDLYYVFVPLEKNMFCQQILSCDHFVLYMYIGFGSSMS</sequence>
<dbReference type="EMBL" id="QGKW02000717">
    <property type="protein sequence ID" value="KAF2598430.1"/>
    <property type="molecule type" value="Genomic_DNA"/>
</dbReference>
<reference evidence="4" key="1">
    <citation type="submission" date="2019-12" db="EMBL/GenBank/DDBJ databases">
        <title>Genome sequencing and annotation of Brassica cretica.</title>
        <authorList>
            <person name="Studholme D.J."/>
            <person name="Sarris P.F."/>
        </authorList>
    </citation>
    <scope>NUCLEOTIDE SEQUENCE</scope>
    <source>
        <strain evidence="4">PFS-001/15</strain>
        <tissue evidence="4">Leaf</tissue>
    </source>
</reference>
<dbReference type="GO" id="GO:0016538">
    <property type="term" value="F:cyclin-dependent protein serine/threonine kinase regulator activity"/>
    <property type="evidence" value="ECO:0007669"/>
    <property type="project" value="InterPro"/>
</dbReference>
<evidence type="ECO:0000313" key="4">
    <source>
        <dbReference type="EMBL" id="KAF2598430.1"/>
    </source>
</evidence>
<keyword evidence="3" id="KW-1133">Transmembrane helix</keyword>
<keyword evidence="2" id="KW-0131">Cell cycle</keyword>
<name>A0A8S9KSN1_BRACR</name>
<evidence type="ECO:0000313" key="5">
    <source>
        <dbReference type="Proteomes" id="UP000712281"/>
    </source>
</evidence>